<accession>A0A1B2RBJ1</accession>
<dbReference type="EMBL" id="KX156773">
    <property type="protein sequence ID" value="AOB42030.1"/>
    <property type="molecule type" value="Genomic_DNA"/>
</dbReference>
<feature type="transmembrane region" description="Helical" evidence="1">
    <location>
        <begin position="59"/>
        <end position="82"/>
    </location>
</feature>
<keyword evidence="1" id="KW-0812">Transmembrane</keyword>
<geneLocation type="plasmid" evidence="2">
    <name>R16a</name>
</geneLocation>
<evidence type="ECO:0000256" key="1">
    <source>
        <dbReference type="SAM" id="Phobius"/>
    </source>
</evidence>
<keyword evidence="1" id="KW-1133">Transmembrane helix</keyword>
<feature type="transmembrane region" description="Helical" evidence="1">
    <location>
        <begin position="28"/>
        <end position="47"/>
    </location>
</feature>
<protein>
    <submittedName>
        <fullName evidence="2">Uncharacterized protein</fullName>
    </submittedName>
</protein>
<sequence length="99" mass="11181">MNDDKPDLYALRLKAVISFMESLRKIRLRATVVLAIVVMGNPVIQSIGTDLTGWMASLAWWLTVVFGSLCLTIIVGATVMLWRLEKERDRAFCGRPGKW</sequence>
<dbReference type="RefSeq" id="WP_172688289.1">
    <property type="nucleotide sequence ID" value="NZ_KX156773.1"/>
</dbReference>
<keyword evidence="1" id="KW-0472">Membrane</keyword>
<reference evidence="2" key="1">
    <citation type="submission" date="2016-04" db="EMBL/GenBank/DDBJ databases">
        <title>Characterization of the 'ancient' IncA/C plasmids R16a and IP40a and their rearrangements using Oxford Nanopore MinION sequencer device.</title>
        <authorList>
            <person name="Szabo M."/>
            <person name="Wilk T."/>
            <person name="Nagy T."/>
            <person name="Farkas T."/>
            <person name="Hegyi A."/>
            <person name="Olasz F."/>
            <person name="Kiss J."/>
        </authorList>
    </citation>
    <scope>NUCLEOTIDE SEQUENCE</scope>
    <source>
        <strain evidence="2">K-12</strain>
        <plasmid evidence="2">R16a</plasmid>
    </source>
</reference>
<proteinExistence type="predicted"/>
<name>A0A1B2RBJ1_ECOLX</name>
<organism evidence="2">
    <name type="scientific">Escherichia coli</name>
    <dbReference type="NCBI Taxonomy" id="562"/>
    <lineage>
        <taxon>Bacteria</taxon>
        <taxon>Pseudomonadati</taxon>
        <taxon>Pseudomonadota</taxon>
        <taxon>Gammaproteobacteria</taxon>
        <taxon>Enterobacterales</taxon>
        <taxon>Enterobacteriaceae</taxon>
        <taxon>Escherichia</taxon>
    </lineage>
</organism>
<dbReference type="AlphaFoldDB" id="A0A1B2RBJ1"/>
<evidence type="ECO:0000313" key="2">
    <source>
        <dbReference type="EMBL" id="AOB42030.1"/>
    </source>
</evidence>
<keyword evidence="2" id="KW-0614">Plasmid</keyword>